<dbReference type="RefSeq" id="WP_245744181.1">
    <property type="nucleotide sequence ID" value="NZ_FNCC01000011.1"/>
</dbReference>
<evidence type="ECO:0008006" key="4">
    <source>
        <dbReference type="Google" id="ProtNLM"/>
    </source>
</evidence>
<gene>
    <name evidence="2" type="ORF">SAMN05216553_111171</name>
</gene>
<name>A0A1G7WZR0_9PSEU</name>
<proteinExistence type="predicted"/>
<sequence>MLKKVCVAAVATAGLMMFGATGMASAAPGGFEQVNGSLLSVLNGNNVNATVGVCGNNVGVLGAAVPVNSPSLTDTCAAGGVVDGDDVNVEG</sequence>
<feature type="chain" id="PRO_5011512191" description="Small secreted domain" evidence="1">
    <location>
        <begin position="27"/>
        <end position="91"/>
    </location>
</feature>
<dbReference type="EMBL" id="FNCC01000011">
    <property type="protein sequence ID" value="SDG77422.1"/>
    <property type="molecule type" value="Genomic_DNA"/>
</dbReference>
<organism evidence="2 3">
    <name type="scientific">Lentzea fradiae</name>
    <dbReference type="NCBI Taxonomy" id="200378"/>
    <lineage>
        <taxon>Bacteria</taxon>
        <taxon>Bacillati</taxon>
        <taxon>Actinomycetota</taxon>
        <taxon>Actinomycetes</taxon>
        <taxon>Pseudonocardiales</taxon>
        <taxon>Pseudonocardiaceae</taxon>
        <taxon>Lentzea</taxon>
    </lineage>
</organism>
<protein>
    <recommendedName>
        <fullName evidence="4">Small secreted domain</fullName>
    </recommendedName>
</protein>
<accession>A0A1G7WZR0</accession>
<reference evidence="3" key="1">
    <citation type="submission" date="2016-10" db="EMBL/GenBank/DDBJ databases">
        <authorList>
            <person name="Varghese N."/>
            <person name="Submissions S."/>
        </authorList>
    </citation>
    <scope>NUCLEOTIDE SEQUENCE [LARGE SCALE GENOMIC DNA]</scope>
    <source>
        <strain evidence="3">CGMCC 4.3506</strain>
    </source>
</reference>
<dbReference type="AlphaFoldDB" id="A0A1G7WZR0"/>
<feature type="signal peptide" evidence="1">
    <location>
        <begin position="1"/>
        <end position="26"/>
    </location>
</feature>
<keyword evidence="3" id="KW-1185">Reference proteome</keyword>
<keyword evidence="1" id="KW-0732">Signal</keyword>
<evidence type="ECO:0000256" key="1">
    <source>
        <dbReference type="SAM" id="SignalP"/>
    </source>
</evidence>
<dbReference type="Proteomes" id="UP000199623">
    <property type="component" value="Unassembled WGS sequence"/>
</dbReference>
<evidence type="ECO:0000313" key="2">
    <source>
        <dbReference type="EMBL" id="SDG77422.1"/>
    </source>
</evidence>
<evidence type="ECO:0000313" key="3">
    <source>
        <dbReference type="Proteomes" id="UP000199623"/>
    </source>
</evidence>